<evidence type="ECO:0000259" key="10">
    <source>
        <dbReference type="Pfam" id="PF02015"/>
    </source>
</evidence>
<evidence type="ECO:0000313" key="12">
    <source>
        <dbReference type="Proteomes" id="UP000799757"/>
    </source>
</evidence>
<dbReference type="AlphaFoldDB" id="A0A6A6XQ54"/>
<reference evidence="11" key="1">
    <citation type="journal article" date="2020" name="Stud. Mycol.">
        <title>101 Dothideomycetes genomes: a test case for predicting lifestyles and emergence of pathogens.</title>
        <authorList>
            <person name="Haridas S."/>
            <person name="Albert R."/>
            <person name="Binder M."/>
            <person name="Bloem J."/>
            <person name="Labutti K."/>
            <person name="Salamov A."/>
            <person name="Andreopoulos B."/>
            <person name="Baker S."/>
            <person name="Barry K."/>
            <person name="Bills G."/>
            <person name="Bluhm B."/>
            <person name="Cannon C."/>
            <person name="Castanera R."/>
            <person name="Culley D."/>
            <person name="Daum C."/>
            <person name="Ezra D."/>
            <person name="Gonzalez J."/>
            <person name="Henrissat B."/>
            <person name="Kuo A."/>
            <person name="Liang C."/>
            <person name="Lipzen A."/>
            <person name="Lutzoni F."/>
            <person name="Magnuson J."/>
            <person name="Mondo S."/>
            <person name="Nolan M."/>
            <person name="Ohm R."/>
            <person name="Pangilinan J."/>
            <person name="Park H.-J."/>
            <person name="Ramirez L."/>
            <person name="Alfaro M."/>
            <person name="Sun H."/>
            <person name="Tritt A."/>
            <person name="Yoshinaga Y."/>
            <person name="Zwiers L.-H."/>
            <person name="Turgeon B."/>
            <person name="Goodwin S."/>
            <person name="Spatafora J."/>
            <person name="Crous P."/>
            <person name="Grigoriev I."/>
        </authorList>
    </citation>
    <scope>NUCLEOTIDE SEQUENCE</scope>
    <source>
        <strain evidence="11">CBS 109.77</strain>
    </source>
</reference>
<dbReference type="PANTHER" id="PTHR39730:SF1">
    <property type="entry name" value="ENDOGLUCANASE 1"/>
    <property type="match status" value="1"/>
</dbReference>
<dbReference type="PANTHER" id="PTHR39730">
    <property type="entry name" value="ENDOGLUCANASE 1"/>
    <property type="match status" value="1"/>
</dbReference>
<evidence type="ECO:0000256" key="1">
    <source>
        <dbReference type="ARBA" id="ARBA00000966"/>
    </source>
</evidence>
<dbReference type="InterPro" id="IPR052288">
    <property type="entry name" value="GH45_Enzymes"/>
</dbReference>
<dbReference type="InterPro" id="IPR000334">
    <property type="entry name" value="Glyco_hydro_45"/>
</dbReference>
<dbReference type="Proteomes" id="UP000799757">
    <property type="component" value="Unassembled WGS sequence"/>
</dbReference>
<keyword evidence="12" id="KW-1185">Reference proteome</keyword>
<dbReference type="OrthoDB" id="10035502at2759"/>
<keyword evidence="6" id="KW-0119">Carbohydrate metabolism</keyword>
<accession>A0A6A6XQ54</accession>
<keyword evidence="7" id="KW-0326">Glycosidase</keyword>
<dbReference type="Pfam" id="PF02015">
    <property type="entry name" value="Glyco_hydro_45"/>
    <property type="match status" value="1"/>
</dbReference>
<sequence>MTPSYLRNILSLLGLFIVFVQCTDGSVSGEAVTTRFWDCCKPSCSWNGKGPLSKPVTSCDKDDKPLADVNAGTGCNGGTAYSCSDQQPWAVNDTFSYGFAGIFIQGHVEDFWCCACYQLDFTSDPLRNKTMIIQASNTAYDINTANRFSLAVPGGNTTSHDACAKQFGVDQTVFGETNTGISSIDDCDNLPEQLQAGCRWRFDWFQDASYPRYVCPFPQPSTYLMFYSANFKRVVCPAELTTKTGCSRNDDKELGSGKTSTATITKSSPSSSLVASLSMMIASLLSVYR</sequence>
<evidence type="ECO:0000313" key="11">
    <source>
        <dbReference type="EMBL" id="KAF2798512.1"/>
    </source>
</evidence>
<comment type="similarity">
    <text evidence="2">Belongs to the glycosyl hydrolase 45 (cellulase K) family.</text>
</comment>
<feature type="signal peptide" evidence="9">
    <location>
        <begin position="1"/>
        <end position="25"/>
    </location>
</feature>
<proteinExistence type="inferred from homology"/>
<comment type="catalytic activity">
    <reaction evidence="1">
        <text>Endohydrolysis of (1-&gt;4)-beta-D-glucosidic linkages in cellulose, lichenin and cereal beta-D-glucans.</text>
        <dbReference type="EC" id="3.2.1.4"/>
    </reaction>
</comment>
<evidence type="ECO:0000256" key="7">
    <source>
        <dbReference type="ARBA" id="ARBA00023295"/>
    </source>
</evidence>
<dbReference type="EC" id="3.2.1.4" evidence="3"/>
<evidence type="ECO:0000256" key="5">
    <source>
        <dbReference type="ARBA" id="ARBA00023001"/>
    </source>
</evidence>
<evidence type="ECO:0000256" key="6">
    <source>
        <dbReference type="ARBA" id="ARBA00023277"/>
    </source>
</evidence>
<name>A0A6A6XQ54_9PLEO</name>
<evidence type="ECO:0000256" key="9">
    <source>
        <dbReference type="SAM" id="SignalP"/>
    </source>
</evidence>
<dbReference type="GO" id="GO:0030245">
    <property type="term" value="P:cellulose catabolic process"/>
    <property type="evidence" value="ECO:0007669"/>
    <property type="project" value="UniProtKB-KW"/>
</dbReference>
<gene>
    <name evidence="11" type="ORF">K505DRAFT_102531</name>
</gene>
<dbReference type="SUPFAM" id="SSF50685">
    <property type="entry name" value="Barwin-like endoglucanases"/>
    <property type="match status" value="1"/>
</dbReference>
<feature type="chain" id="PRO_5025663161" description="cellulase" evidence="9">
    <location>
        <begin position="26"/>
        <end position="289"/>
    </location>
</feature>
<dbReference type="Gene3D" id="2.40.40.10">
    <property type="entry name" value="RlpA-like domain"/>
    <property type="match status" value="1"/>
</dbReference>
<evidence type="ECO:0000256" key="8">
    <source>
        <dbReference type="ARBA" id="ARBA00023326"/>
    </source>
</evidence>
<dbReference type="InterPro" id="IPR036908">
    <property type="entry name" value="RlpA-like_sf"/>
</dbReference>
<keyword evidence="5" id="KW-0136">Cellulose degradation</keyword>
<organism evidence="11 12">
    <name type="scientific">Melanomma pulvis-pyrius CBS 109.77</name>
    <dbReference type="NCBI Taxonomy" id="1314802"/>
    <lineage>
        <taxon>Eukaryota</taxon>
        <taxon>Fungi</taxon>
        <taxon>Dikarya</taxon>
        <taxon>Ascomycota</taxon>
        <taxon>Pezizomycotina</taxon>
        <taxon>Dothideomycetes</taxon>
        <taxon>Pleosporomycetidae</taxon>
        <taxon>Pleosporales</taxon>
        <taxon>Melanommataceae</taxon>
        <taxon>Melanomma</taxon>
    </lineage>
</organism>
<feature type="domain" description="Glycosyl hydrolases family 45 active site" evidence="10">
    <location>
        <begin position="32"/>
        <end position="212"/>
    </location>
</feature>
<protein>
    <recommendedName>
        <fullName evidence="3">cellulase</fullName>
        <ecNumber evidence="3">3.2.1.4</ecNumber>
    </recommendedName>
</protein>
<dbReference type="EMBL" id="MU001782">
    <property type="protein sequence ID" value="KAF2798512.1"/>
    <property type="molecule type" value="Genomic_DNA"/>
</dbReference>
<evidence type="ECO:0000256" key="2">
    <source>
        <dbReference type="ARBA" id="ARBA00007793"/>
    </source>
</evidence>
<keyword evidence="9" id="KW-0732">Signal</keyword>
<dbReference type="GO" id="GO:0008810">
    <property type="term" value="F:cellulase activity"/>
    <property type="evidence" value="ECO:0007669"/>
    <property type="project" value="UniProtKB-EC"/>
</dbReference>
<keyword evidence="8" id="KW-0624">Polysaccharide degradation</keyword>
<keyword evidence="4 11" id="KW-0378">Hydrolase</keyword>
<evidence type="ECO:0000256" key="4">
    <source>
        <dbReference type="ARBA" id="ARBA00022801"/>
    </source>
</evidence>
<evidence type="ECO:0000256" key="3">
    <source>
        <dbReference type="ARBA" id="ARBA00012601"/>
    </source>
</evidence>